<dbReference type="Proteomes" id="UP000182658">
    <property type="component" value="Unassembled WGS sequence"/>
</dbReference>
<feature type="compositionally biased region" description="Basic and acidic residues" evidence="1">
    <location>
        <begin position="644"/>
        <end position="654"/>
    </location>
</feature>
<feature type="compositionally biased region" description="Polar residues" evidence="1">
    <location>
        <begin position="343"/>
        <end position="368"/>
    </location>
</feature>
<feature type="compositionally biased region" description="Polar residues" evidence="1">
    <location>
        <begin position="920"/>
        <end position="930"/>
    </location>
</feature>
<dbReference type="GO" id="GO:0051016">
    <property type="term" value="P:barbed-end actin filament capping"/>
    <property type="evidence" value="ECO:0007669"/>
    <property type="project" value="TreeGrafter"/>
</dbReference>
<accession>A0A1J7IZ35</accession>
<dbReference type="Pfam" id="PF25480">
    <property type="entry name" value="DUF7904"/>
    <property type="match status" value="1"/>
</dbReference>
<evidence type="ECO:0000313" key="5">
    <source>
        <dbReference type="Proteomes" id="UP000182658"/>
    </source>
</evidence>
<dbReference type="InParanoid" id="A0A1J7IZ35"/>
<feature type="region of interest" description="Disordered" evidence="1">
    <location>
        <begin position="792"/>
        <end position="1142"/>
    </location>
</feature>
<dbReference type="GO" id="GO:0051015">
    <property type="term" value="F:actin filament binding"/>
    <property type="evidence" value="ECO:0007669"/>
    <property type="project" value="InterPro"/>
</dbReference>
<dbReference type="Gene3D" id="3.40.20.10">
    <property type="entry name" value="Severin"/>
    <property type="match status" value="3"/>
</dbReference>
<feature type="compositionally biased region" description="Basic and acidic residues" evidence="1">
    <location>
        <begin position="660"/>
        <end position="684"/>
    </location>
</feature>
<feature type="region of interest" description="Disordered" evidence="1">
    <location>
        <begin position="660"/>
        <end position="686"/>
    </location>
</feature>
<dbReference type="GO" id="GO:0015629">
    <property type="term" value="C:actin cytoskeleton"/>
    <property type="evidence" value="ECO:0007669"/>
    <property type="project" value="TreeGrafter"/>
</dbReference>
<feature type="domain" description="DUF4045" evidence="2">
    <location>
        <begin position="2"/>
        <end position="662"/>
    </location>
</feature>
<reference evidence="4 5" key="1">
    <citation type="submission" date="2016-10" db="EMBL/GenBank/DDBJ databases">
        <title>Draft genome sequence of Coniochaeta ligniaria NRRL30616, a lignocellulolytic fungus for bioabatement of inhibitors in plant biomass hydrolysates.</title>
        <authorList>
            <consortium name="DOE Joint Genome Institute"/>
            <person name="Jimenez D.J."/>
            <person name="Hector R.E."/>
            <person name="Riley R."/>
            <person name="Sun H."/>
            <person name="Grigoriev I.V."/>
            <person name="Van Elsas J.D."/>
            <person name="Nichols N.N."/>
        </authorList>
    </citation>
    <scope>NUCLEOTIDE SEQUENCE [LARGE SCALE GENOMIC DNA]</scope>
    <source>
        <strain evidence="4 5">NRRL 30616</strain>
    </source>
</reference>
<dbReference type="GO" id="GO:0008154">
    <property type="term" value="P:actin polymerization or depolymerization"/>
    <property type="evidence" value="ECO:0007669"/>
    <property type="project" value="TreeGrafter"/>
</dbReference>
<feature type="compositionally biased region" description="Basic and acidic residues" evidence="1">
    <location>
        <begin position="246"/>
        <end position="256"/>
    </location>
</feature>
<dbReference type="SUPFAM" id="SSF55753">
    <property type="entry name" value="Actin depolymerizing proteins"/>
    <property type="match status" value="3"/>
</dbReference>
<dbReference type="Pfam" id="PF13254">
    <property type="entry name" value="DUF4045"/>
    <property type="match status" value="1"/>
</dbReference>
<dbReference type="OrthoDB" id="6375767at2759"/>
<feature type="compositionally biased region" description="Polar residues" evidence="1">
    <location>
        <begin position="286"/>
        <end position="305"/>
    </location>
</feature>
<name>A0A1J7IZ35_9PEZI</name>
<dbReference type="GO" id="GO:0051014">
    <property type="term" value="P:actin filament severing"/>
    <property type="evidence" value="ECO:0007669"/>
    <property type="project" value="TreeGrafter"/>
</dbReference>
<feature type="compositionally biased region" description="Low complexity" evidence="1">
    <location>
        <begin position="373"/>
        <end position="397"/>
    </location>
</feature>
<keyword evidence="5" id="KW-1185">Reference proteome</keyword>
<feature type="compositionally biased region" description="Polar residues" evidence="1">
    <location>
        <begin position="823"/>
        <end position="834"/>
    </location>
</feature>
<dbReference type="STRING" id="1408157.A0A1J7IZ35"/>
<dbReference type="InterPro" id="IPR025118">
    <property type="entry name" value="DUF4045"/>
</dbReference>
<dbReference type="EMBL" id="KV875094">
    <property type="protein sequence ID" value="OIW32999.1"/>
    <property type="molecule type" value="Genomic_DNA"/>
</dbReference>
<proteinExistence type="predicted"/>
<dbReference type="PANTHER" id="PTHR11977">
    <property type="entry name" value="VILLIN"/>
    <property type="match status" value="1"/>
</dbReference>
<sequence length="1563" mass="168906">MSDEVSDFLRSVEELKERREQEDEARSRELEEKFLRERSERQARRAERARSISPQKSSPANTPPPPSRDGTSAYTSNALGIRAPSPRHESTGSGSPVTRARPSSAMMDGSRDYTKENDSPFDADSKQTGAGVTSSSIGGPARGPLSWQRRPQSQASDRPRSRPLSVVAAENAASRTSTPVEQTSSEQNPPREQIAQALAGKDPTWFRQTADRGQGSAAFRKNQVEDPDTLDMSSLRAQLPGMSRESSSEPLREAAEIRPASPGIRAKLGSPLILSPAQRLEPPTPEATSQKDITAGGRTSPTRPLSPTKGMGGFVQSAMMKRSDSVKRWSVNSPAGLQRADTVVSNRSSIDNTNRTSTTLSHSRQNSMLRDGSVTPTRSSRPTSRGTTTPTSRPMSSHDQQQDTPEKGSSNDEKPAAETKEDQEEQPLPVSPSKTMDPRRWSPTKSSWLDAALNKPESPKPKPTPPSSQQPAWMVELNKAKSQKSNVGSPDIGATSPVARRHEVKTGGLMKSSPMGAGVKPAAVGASALSPRLPSGDKLAASTLRGNLTRRASDKTALEGAAPSSVPAKTKPQTPPKKDLDFRGNLKPRQAPSGTGKSETPDELTNVFGKLRRTQTQNYKAPDELKNNILRGKAALNITGGPKPSDRKDEFKEAILKKKEDFKKAQEDGRSITKAPKVADEKPIPEGLLKTMEIKRSATISKRNLATSDAPTETTNATKDSNRSSTISSMPRSDSAGTSQLPTPKPSISSENEPPASMPILHKEVSAPGRLQGRVAASGLAGRFNPALAGILARGPPAVGSGAPKASAGSSSQPTSEGAAPEVSSSPGPQLTHMTKSRARGPRRKAPSSVAKTTEEPEPAAPALIVKTPTLPQSEKFEPKTEAPKAAEPAKLDKPVHAPKPQVVSLVDSSKTLAQKEKSTSVSQVISLVDSSKKKPTEDERKPSGQPISFGEPVGSKTRPRSIHEKVAALVAQTQPATKPAVDADGTTSQPPSPRKLNVKRISKFVDEPVHIDTASEPPKARTPSPTKLGRFAFETDAPGDTSRALPPSPTKSRPLPQPASFAPQEQKSDEKVDSEPVVSVKNAKSLFGGEAVKSPQPARSKPVLASPKPVDGSQRPRTPPKLSSRALPPPPEAAVASPPMSPMTKYNREVSAVLTSFFGTERPKRTYNVDAAEILMRRPASGARVKTQQAQLFQVSGDGKKQPVPAHNERVLFEREMYLCPHTFTNEAGKKVVEVYFWAGDEVPESAVEDAQVFLQREARSFGGKLVKLTQGKETPEFIQALGGIVIVRRGSSNKYDSLAPNMLCGRRYHGQIAFDEVDFSPASLCSGFPYLITQQGKCFLWKGKGSDVDELSCARLIGMDLALMGELEEVEDGNEPDKFWRIFGGGSRLGSADHWRLKPNYDKYCGRLFKSDTADRKQVSPHYRPLENDQFPLTCTQIIELSPFSQSDLLPTSIYILDAFFEMYIIVGAQAQHQYAAFHNALEFAQEYAILASGMEDRPFVPISTVVLEGIPRDLKSVFRKWRDSASPTIMNPTVPPGSPLKRGRSLRVVPLNQALQALRE</sequence>
<dbReference type="GO" id="GO:0005737">
    <property type="term" value="C:cytoplasm"/>
    <property type="evidence" value="ECO:0007669"/>
    <property type="project" value="TreeGrafter"/>
</dbReference>
<feature type="compositionally biased region" description="Polar residues" evidence="1">
    <location>
        <begin position="699"/>
        <end position="752"/>
    </location>
</feature>
<evidence type="ECO:0000259" key="2">
    <source>
        <dbReference type="Pfam" id="PF13254"/>
    </source>
</evidence>
<dbReference type="InterPro" id="IPR029006">
    <property type="entry name" value="ADF-H/Gelsolin-like_dom_sf"/>
</dbReference>
<feature type="domain" description="DUF7904" evidence="3">
    <location>
        <begin position="1192"/>
        <end position="1291"/>
    </location>
</feature>
<dbReference type="InterPro" id="IPR057226">
    <property type="entry name" value="DUF7904"/>
</dbReference>
<evidence type="ECO:0008006" key="6">
    <source>
        <dbReference type="Google" id="ProtNLM"/>
    </source>
</evidence>
<feature type="region of interest" description="Disordered" evidence="1">
    <location>
        <begin position="1"/>
        <end position="604"/>
    </location>
</feature>
<feature type="region of interest" description="Disordered" evidence="1">
    <location>
        <begin position="699"/>
        <end position="765"/>
    </location>
</feature>
<evidence type="ECO:0000313" key="4">
    <source>
        <dbReference type="EMBL" id="OIW32999.1"/>
    </source>
</evidence>
<dbReference type="InterPro" id="IPR007122">
    <property type="entry name" value="Villin/Gelsolin"/>
</dbReference>
<protein>
    <recommendedName>
        <fullName evidence="6">DUF4045 domain-containing protein</fullName>
    </recommendedName>
</protein>
<dbReference type="SMART" id="SM00262">
    <property type="entry name" value="GEL"/>
    <property type="match status" value="2"/>
</dbReference>
<feature type="compositionally biased region" description="Basic and acidic residues" evidence="1">
    <location>
        <begin position="400"/>
        <end position="420"/>
    </location>
</feature>
<feature type="compositionally biased region" description="Basic and acidic residues" evidence="1">
    <location>
        <begin position="10"/>
        <end position="50"/>
    </location>
</feature>
<organism evidence="4 5">
    <name type="scientific">Coniochaeta ligniaria NRRL 30616</name>
    <dbReference type="NCBI Taxonomy" id="1408157"/>
    <lineage>
        <taxon>Eukaryota</taxon>
        <taxon>Fungi</taxon>
        <taxon>Dikarya</taxon>
        <taxon>Ascomycota</taxon>
        <taxon>Pezizomycotina</taxon>
        <taxon>Sordariomycetes</taxon>
        <taxon>Sordariomycetidae</taxon>
        <taxon>Coniochaetales</taxon>
        <taxon>Coniochaetaceae</taxon>
        <taxon>Coniochaeta</taxon>
    </lineage>
</organism>
<feature type="compositionally biased region" description="Polar residues" evidence="1">
    <location>
        <begin position="69"/>
        <end position="78"/>
    </location>
</feature>
<feature type="compositionally biased region" description="Basic and acidic residues" evidence="1">
    <location>
        <begin position="875"/>
        <end position="896"/>
    </location>
</feature>
<evidence type="ECO:0000259" key="3">
    <source>
        <dbReference type="Pfam" id="PF25480"/>
    </source>
</evidence>
<gene>
    <name evidence="4" type="ORF">CONLIGDRAFT_640162</name>
</gene>
<dbReference type="PANTHER" id="PTHR11977:SF133">
    <property type="entry name" value="DUF4045 DOMAIN-CONTAINING PROTEIN"/>
    <property type="match status" value="1"/>
</dbReference>
<evidence type="ECO:0000256" key="1">
    <source>
        <dbReference type="SAM" id="MobiDB-lite"/>
    </source>
</evidence>
<feature type="compositionally biased region" description="Basic and acidic residues" evidence="1">
    <location>
        <begin position="931"/>
        <end position="943"/>
    </location>
</feature>
<feature type="compositionally biased region" description="Low complexity" evidence="1">
    <location>
        <begin position="795"/>
        <end position="814"/>
    </location>
</feature>
<feature type="compositionally biased region" description="Polar residues" evidence="1">
    <location>
        <begin position="126"/>
        <end position="137"/>
    </location>
</feature>
<feature type="compositionally biased region" description="Polar residues" evidence="1">
    <location>
        <begin position="173"/>
        <end position="190"/>
    </location>
</feature>
<feature type="compositionally biased region" description="Basic and acidic residues" evidence="1">
    <location>
        <begin position="109"/>
        <end position="118"/>
    </location>
</feature>
<feature type="compositionally biased region" description="Basic residues" evidence="1">
    <location>
        <begin position="835"/>
        <end position="846"/>
    </location>
</feature>
<dbReference type="GO" id="GO:0005546">
    <property type="term" value="F:phosphatidylinositol-4,5-bisphosphate binding"/>
    <property type="evidence" value="ECO:0007669"/>
    <property type="project" value="TreeGrafter"/>
</dbReference>
<feature type="region of interest" description="Disordered" evidence="1">
    <location>
        <begin position="635"/>
        <end position="654"/>
    </location>
</feature>